<keyword evidence="9 10" id="KW-0100">Branched-chain amino acid biosynthesis</keyword>
<comment type="function">
    <text evidence="2 10">Catalyzes the isomerization between 2-isopropylmalate and 3-isopropylmalate, via the formation of 2-isopropylmaleate.</text>
</comment>
<dbReference type="NCBIfam" id="NF002458">
    <property type="entry name" value="PRK01641.1"/>
    <property type="match status" value="1"/>
</dbReference>
<sequence>MEPLIRHRGLVAPLDKVNVDTDQIIPKQFLKRIERTGFGQFLFYDWRYLDDGSPNPQFTLNETRYQGASILLTRHNFGCGSSREHAPWALLDYGFKVIIAPSFADIFYNNCFKNGILPITLDEKEVDQLFKRTLATEGYELTVDLEKQEIYDQAGWKTSFTTDPYRREMLLKGLDDIGVTELYAEEIARYEQTKRKPYQLIHGLEAGSQSST</sequence>
<evidence type="ECO:0000313" key="13">
    <source>
        <dbReference type="Proteomes" id="UP000010716"/>
    </source>
</evidence>
<dbReference type="UniPathway" id="UPA00048">
    <property type="reaction ID" value="UER00071"/>
</dbReference>
<dbReference type="InterPro" id="IPR033940">
    <property type="entry name" value="IPMI_Swivel"/>
</dbReference>
<accession>F5L976</accession>
<dbReference type="NCBIfam" id="TIGR00171">
    <property type="entry name" value="leuD"/>
    <property type="match status" value="1"/>
</dbReference>
<comment type="pathway">
    <text evidence="3 10">Amino-acid biosynthesis; L-leucine biosynthesis; L-leucine from 3-methyl-2-oxobutanoate: step 2/4.</text>
</comment>
<protein>
    <recommendedName>
        <fullName evidence="10">3-isopropylmalate dehydratase small subunit</fullName>
        <ecNumber evidence="10">4.2.1.33</ecNumber>
    </recommendedName>
    <alternativeName>
        <fullName evidence="10">Alpha-IPM isomerase</fullName>
        <shortName evidence="10">IPMI</shortName>
    </alternativeName>
    <alternativeName>
        <fullName evidence="10">Isopropylmalate isomerase</fullName>
    </alternativeName>
</protein>
<organism evidence="12 13">
    <name type="scientific">Caldalkalibacillus thermarum (strain TA2.A1)</name>
    <dbReference type="NCBI Taxonomy" id="986075"/>
    <lineage>
        <taxon>Bacteria</taxon>
        <taxon>Bacillati</taxon>
        <taxon>Bacillota</taxon>
        <taxon>Bacilli</taxon>
        <taxon>Bacillales</taxon>
        <taxon>Bacillaceae</taxon>
        <taxon>Caldalkalibacillus</taxon>
    </lineage>
</organism>
<proteinExistence type="inferred from homology"/>
<dbReference type="HAMAP" id="MF_01031">
    <property type="entry name" value="LeuD_type1"/>
    <property type="match status" value="1"/>
</dbReference>
<dbReference type="InterPro" id="IPR000573">
    <property type="entry name" value="AconitaseA/IPMdHydase_ssu_swvl"/>
</dbReference>
<dbReference type="CDD" id="cd01577">
    <property type="entry name" value="IPMI_Swivel"/>
    <property type="match status" value="1"/>
</dbReference>
<dbReference type="GO" id="GO:0003861">
    <property type="term" value="F:3-isopropylmalate dehydratase activity"/>
    <property type="evidence" value="ECO:0007669"/>
    <property type="project" value="UniProtKB-UniRule"/>
</dbReference>
<comment type="caution">
    <text evidence="12">The sequence shown here is derived from an EMBL/GenBank/DDBJ whole genome shotgun (WGS) entry which is preliminary data.</text>
</comment>
<evidence type="ECO:0000313" key="12">
    <source>
        <dbReference type="EMBL" id="EGL82150.1"/>
    </source>
</evidence>
<dbReference type="GO" id="GO:0009316">
    <property type="term" value="C:3-isopropylmalate dehydratase complex"/>
    <property type="evidence" value="ECO:0007669"/>
    <property type="project" value="InterPro"/>
</dbReference>
<evidence type="ECO:0000256" key="6">
    <source>
        <dbReference type="ARBA" id="ARBA00022430"/>
    </source>
</evidence>
<dbReference type="eggNOG" id="COG0066">
    <property type="taxonomic scope" value="Bacteria"/>
</dbReference>
<keyword evidence="7 10" id="KW-0028">Amino-acid biosynthesis</keyword>
<comment type="subunit">
    <text evidence="5 10">Heterodimer of LeuC and LeuD.</text>
</comment>
<name>F5L976_CALTT</name>
<keyword evidence="8 10" id="KW-0456">Lyase</keyword>
<evidence type="ECO:0000256" key="10">
    <source>
        <dbReference type="HAMAP-Rule" id="MF_01031"/>
    </source>
</evidence>
<evidence type="ECO:0000256" key="1">
    <source>
        <dbReference type="ARBA" id="ARBA00000491"/>
    </source>
</evidence>
<evidence type="ECO:0000256" key="9">
    <source>
        <dbReference type="ARBA" id="ARBA00023304"/>
    </source>
</evidence>
<evidence type="ECO:0000256" key="8">
    <source>
        <dbReference type="ARBA" id="ARBA00023239"/>
    </source>
</evidence>
<evidence type="ECO:0000256" key="5">
    <source>
        <dbReference type="ARBA" id="ARBA00011271"/>
    </source>
</evidence>
<comment type="catalytic activity">
    <reaction evidence="1 10">
        <text>(2R,3S)-3-isopropylmalate = (2S)-2-isopropylmalate</text>
        <dbReference type="Rhea" id="RHEA:32287"/>
        <dbReference type="ChEBI" id="CHEBI:1178"/>
        <dbReference type="ChEBI" id="CHEBI:35121"/>
        <dbReference type="EC" id="4.2.1.33"/>
    </reaction>
</comment>
<dbReference type="InterPro" id="IPR015928">
    <property type="entry name" value="Aconitase/3IPM_dehydase_swvl"/>
</dbReference>
<dbReference type="FunFam" id="3.20.19.10:FF:000003">
    <property type="entry name" value="3-isopropylmalate dehydratase small subunit"/>
    <property type="match status" value="1"/>
</dbReference>
<dbReference type="Proteomes" id="UP000010716">
    <property type="component" value="Unassembled WGS sequence"/>
</dbReference>
<dbReference type="OrthoDB" id="9777465at2"/>
<evidence type="ECO:0000256" key="4">
    <source>
        <dbReference type="ARBA" id="ARBA00009845"/>
    </source>
</evidence>
<evidence type="ECO:0000256" key="7">
    <source>
        <dbReference type="ARBA" id="ARBA00022605"/>
    </source>
</evidence>
<dbReference type="PANTHER" id="PTHR43345:SF5">
    <property type="entry name" value="3-ISOPROPYLMALATE DEHYDRATASE SMALL SUBUNIT"/>
    <property type="match status" value="1"/>
</dbReference>
<dbReference type="InterPro" id="IPR004431">
    <property type="entry name" value="3-IsopropMal_deHydase_ssu"/>
</dbReference>
<dbReference type="AlphaFoldDB" id="F5L976"/>
<reference evidence="12 13" key="1">
    <citation type="journal article" date="2011" name="J. Bacteriol.">
        <title>Draft genome sequence of the thermoalkaliphilic Caldalkalibacillus thermarum strain TA2.A1.</title>
        <authorList>
            <person name="Kalamorz F."/>
            <person name="Keis S."/>
            <person name="McMillan D.G."/>
            <person name="Olsson K."/>
            <person name="Stanton J.A."/>
            <person name="Stockwell P."/>
            <person name="Black M.A."/>
            <person name="Klingeman D.M."/>
            <person name="Land M.L."/>
            <person name="Han C.S."/>
            <person name="Martin S.L."/>
            <person name="Becher S.A."/>
            <person name="Peddie C.J."/>
            <person name="Morgan H.W."/>
            <person name="Matthies D."/>
            <person name="Preiss L."/>
            <person name="Meier T."/>
            <person name="Brown S.D."/>
            <person name="Cook G.M."/>
        </authorList>
    </citation>
    <scope>NUCLEOTIDE SEQUENCE [LARGE SCALE GENOMIC DNA]</scope>
    <source>
        <strain evidence="12 13">TA2.A1</strain>
    </source>
</reference>
<feature type="domain" description="Aconitase A/isopropylmalate dehydratase small subunit swivel" evidence="11">
    <location>
        <begin position="1"/>
        <end position="123"/>
    </location>
</feature>
<dbReference type="PANTHER" id="PTHR43345">
    <property type="entry name" value="3-ISOPROPYLMALATE DEHYDRATASE SMALL SUBUNIT 2-RELATED-RELATED"/>
    <property type="match status" value="1"/>
</dbReference>
<dbReference type="GO" id="GO:0009098">
    <property type="term" value="P:L-leucine biosynthetic process"/>
    <property type="evidence" value="ECO:0007669"/>
    <property type="project" value="UniProtKB-UniRule"/>
</dbReference>
<comment type="similarity">
    <text evidence="4 10">Belongs to the LeuD family. LeuD type 1 subfamily.</text>
</comment>
<dbReference type="EMBL" id="AFCE01000155">
    <property type="protein sequence ID" value="EGL82150.1"/>
    <property type="molecule type" value="Genomic_DNA"/>
</dbReference>
<dbReference type="InterPro" id="IPR050075">
    <property type="entry name" value="LeuD"/>
</dbReference>
<dbReference type="EC" id="4.2.1.33" evidence="10"/>
<evidence type="ECO:0000256" key="2">
    <source>
        <dbReference type="ARBA" id="ARBA00002695"/>
    </source>
</evidence>
<keyword evidence="6 10" id="KW-0432">Leucine biosynthesis</keyword>
<dbReference type="RefSeq" id="WP_007505744.1">
    <property type="nucleotide sequence ID" value="NZ_AFCE01000155.1"/>
</dbReference>
<evidence type="ECO:0000259" key="11">
    <source>
        <dbReference type="Pfam" id="PF00694"/>
    </source>
</evidence>
<gene>
    <name evidence="10" type="primary">leuD</name>
    <name evidence="12" type="ORF">CathTA2_2385</name>
</gene>
<dbReference type="Gene3D" id="3.20.19.10">
    <property type="entry name" value="Aconitase, domain 4"/>
    <property type="match status" value="1"/>
</dbReference>
<dbReference type="Pfam" id="PF00694">
    <property type="entry name" value="Aconitase_C"/>
    <property type="match status" value="1"/>
</dbReference>
<dbReference type="SUPFAM" id="SSF52016">
    <property type="entry name" value="LeuD/IlvD-like"/>
    <property type="match status" value="1"/>
</dbReference>
<evidence type="ECO:0000256" key="3">
    <source>
        <dbReference type="ARBA" id="ARBA00004729"/>
    </source>
</evidence>